<proteinExistence type="predicted"/>
<dbReference type="GeneID" id="10643403"/>
<evidence type="ECO:0000256" key="1">
    <source>
        <dbReference type="SAM" id="Phobius"/>
    </source>
</evidence>
<feature type="transmembrane region" description="Helical" evidence="1">
    <location>
        <begin position="12"/>
        <end position="36"/>
    </location>
</feature>
<gene>
    <name evidence="2" type="ordered locus">Metig_0565</name>
</gene>
<dbReference type="EMBL" id="CP002737">
    <property type="protein sequence ID" value="AEF96119.1"/>
    <property type="molecule type" value="Genomic_DNA"/>
</dbReference>
<dbReference type="AlphaFoldDB" id="F6BC38"/>
<name>F6BC38_METIK</name>
<dbReference type="InterPro" id="IPR002829">
    <property type="entry name" value="DUF116"/>
</dbReference>
<dbReference type="STRING" id="880724.Metig_0565"/>
<evidence type="ECO:0000313" key="2">
    <source>
        <dbReference type="EMBL" id="AEF96119.1"/>
    </source>
</evidence>
<dbReference type="PIRSF" id="PIRSF006594">
    <property type="entry name" value="UCP006594"/>
    <property type="match status" value="1"/>
</dbReference>
<evidence type="ECO:0000313" key="3">
    <source>
        <dbReference type="Proteomes" id="UP000009227"/>
    </source>
</evidence>
<dbReference type="KEGG" id="mig:Metig_0565"/>
<sequence length="218" mass="24822">MEILGINVLEIVGLFFILLIILLILMLLISIVVGAYLIKRNKLIFPKIFIYIADNFYSILLRLFLLIGTEETFYNVGIEFYNKYYEEQFKKSKNKVLILPHCLRDTKCPAKLTPNGVECVFCGRCCIGDIIKTAKENGYKVFIVPGSTFLKRILREVKPDGVFGVACSRDLFYGMNYLSRKGIPSQGQALIKDGCINTMVNVNELLQRLKESNANNNK</sequence>
<dbReference type="PANTHER" id="PTHR43801">
    <property type="entry name" value="NUCLEOTIDE-BINDING PROTEIN-RELATED"/>
    <property type="match status" value="1"/>
</dbReference>
<evidence type="ECO:0008006" key="4">
    <source>
        <dbReference type="Google" id="ProtNLM"/>
    </source>
</evidence>
<protein>
    <recommendedName>
        <fullName evidence="4">DUF116 domain-containing protein</fullName>
    </recommendedName>
</protein>
<dbReference type="Pfam" id="PF01976">
    <property type="entry name" value="DUF116"/>
    <property type="match status" value="1"/>
</dbReference>
<organism evidence="3">
    <name type="scientific">Methanotorris igneus (strain DSM 5666 / JCM 11834 / Kol 5)</name>
    <dbReference type="NCBI Taxonomy" id="880724"/>
    <lineage>
        <taxon>Archaea</taxon>
        <taxon>Methanobacteriati</taxon>
        <taxon>Methanobacteriota</taxon>
        <taxon>Methanomada group</taxon>
        <taxon>Methanococci</taxon>
        <taxon>Methanococcales</taxon>
        <taxon>Methanocaldococcaceae</taxon>
        <taxon>Methanotorris</taxon>
    </lineage>
</organism>
<feature type="transmembrane region" description="Helical" evidence="1">
    <location>
        <begin position="48"/>
        <end position="67"/>
    </location>
</feature>
<keyword evidence="1" id="KW-0472">Membrane</keyword>
<reference evidence="2 3" key="1">
    <citation type="submission" date="2011-05" db="EMBL/GenBank/DDBJ databases">
        <title>Complete sequence of Methanotorris igneus Kol 5.</title>
        <authorList>
            <consortium name="US DOE Joint Genome Institute"/>
            <person name="Lucas S."/>
            <person name="Han J."/>
            <person name="Lapidus A."/>
            <person name="Cheng J.-F."/>
            <person name="Goodwin L."/>
            <person name="Pitluck S."/>
            <person name="Peters L."/>
            <person name="Mikhailova N."/>
            <person name="Chertkov O."/>
            <person name="Han C."/>
            <person name="Tapia R."/>
            <person name="Land M."/>
            <person name="Hauser L."/>
            <person name="Kyrpides N."/>
            <person name="Ivanova N."/>
            <person name="Pagani I."/>
            <person name="Sieprawska-Lupa M."/>
            <person name="Whitman W."/>
            <person name="Woyke T."/>
        </authorList>
    </citation>
    <scope>NUCLEOTIDE SEQUENCE [LARGE SCALE GENOMIC DNA]</scope>
    <source>
        <strain evidence="3">DSM 5666 / JCM 11834 / Kol 5</strain>
    </source>
</reference>
<keyword evidence="1" id="KW-1133">Transmembrane helix</keyword>
<accession>F6BC38</accession>
<keyword evidence="1" id="KW-0812">Transmembrane</keyword>
<keyword evidence="3" id="KW-1185">Reference proteome</keyword>
<dbReference type="RefSeq" id="WP_013798726.1">
    <property type="nucleotide sequence ID" value="NC_015562.1"/>
</dbReference>
<dbReference type="HOGENOM" id="CLU_067052_1_0_2"/>
<dbReference type="Proteomes" id="UP000009227">
    <property type="component" value="Chromosome"/>
</dbReference>
<dbReference type="OrthoDB" id="120943at2157"/>
<dbReference type="PANTHER" id="PTHR43801:SF1">
    <property type="entry name" value="POLYPRENYL SYNTHETASE"/>
    <property type="match status" value="1"/>
</dbReference>